<protein>
    <submittedName>
        <fullName evidence="2">Uncharacterized protein</fullName>
    </submittedName>
</protein>
<comment type="caution">
    <text evidence="2">The sequence shown here is derived from an EMBL/GenBank/DDBJ whole genome shotgun (WGS) entry which is preliminary data.</text>
</comment>
<accession>A0AAU9N9Y7</accession>
<keyword evidence="3" id="KW-1185">Reference proteome</keyword>
<sequence>MGAVKIKGTSEGSNRFAQRGLRKGLRSSSLSSSDREGIRRLREFEWWSGGLEILEERSKADQQLVWVFGFEPCGMAGRRR</sequence>
<evidence type="ECO:0000256" key="1">
    <source>
        <dbReference type="SAM" id="MobiDB-lite"/>
    </source>
</evidence>
<gene>
    <name evidence="2" type="ORF">LVIROSA_LOCUS18160</name>
</gene>
<dbReference type="Proteomes" id="UP001157418">
    <property type="component" value="Unassembled WGS sequence"/>
</dbReference>
<evidence type="ECO:0000313" key="3">
    <source>
        <dbReference type="Proteomes" id="UP001157418"/>
    </source>
</evidence>
<proteinExistence type="predicted"/>
<organism evidence="2 3">
    <name type="scientific">Lactuca virosa</name>
    <dbReference type="NCBI Taxonomy" id="75947"/>
    <lineage>
        <taxon>Eukaryota</taxon>
        <taxon>Viridiplantae</taxon>
        <taxon>Streptophyta</taxon>
        <taxon>Embryophyta</taxon>
        <taxon>Tracheophyta</taxon>
        <taxon>Spermatophyta</taxon>
        <taxon>Magnoliopsida</taxon>
        <taxon>eudicotyledons</taxon>
        <taxon>Gunneridae</taxon>
        <taxon>Pentapetalae</taxon>
        <taxon>asterids</taxon>
        <taxon>campanulids</taxon>
        <taxon>Asterales</taxon>
        <taxon>Asteraceae</taxon>
        <taxon>Cichorioideae</taxon>
        <taxon>Cichorieae</taxon>
        <taxon>Lactucinae</taxon>
        <taxon>Lactuca</taxon>
    </lineage>
</organism>
<name>A0AAU9N9Y7_9ASTR</name>
<evidence type="ECO:0000313" key="2">
    <source>
        <dbReference type="EMBL" id="CAH1431445.1"/>
    </source>
</evidence>
<dbReference type="EMBL" id="CAKMRJ010003334">
    <property type="protein sequence ID" value="CAH1431445.1"/>
    <property type="molecule type" value="Genomic_DNA"/>
</dbReference>
<reference evidence="2 3" key="1">
    <citation type="submission" date="2022-01" db="EMBL/GenBank/DDBJ databases">
        <authorList>
            <person name="Xiong W."/>
            <person name="Schranz E."/>
        </authorList>
    </citation>
    <scope>NUCLEOTIDE SEQUENCE [LARGE SCALE GENOMIC DNA]</scope>
</reference>
<dbReference type="AlphaFoldDB" id="A0AAU9N9Y7"/>
<feature type="region of interest" description="Disordered" evidence="1">
    <location>
        <begin position="1"/>
        <end position="37"/>
    </location>
</feature>